<proteinExistence type="predicted"/>
<dbReference type="Proteomes" id="UP000294847">
    <property type="component" value="Chromosome 6"/>
</dbReference>
<gene>
    <name evidence="1" type="ORF">PoMZ_06156</name>
</gene>
<name>A0A4V1C7T0_PYROR</name>
<protein>
    <submittedName>
        <fullName evidence="1">Uncharacterized protein</fullName>
    </submittedName>
</protein>
<accession>A0A4V1C7T0</accession>
<reference evidence="1 2" key="1">
    <citation type="journal article" date="2019" name="Mol. Biol. Evol.">
        <title>Blast fungal genomes show frequent chromosomal changes, gene gains and losses, and effector gene turnover.</title>
        <authorList>
            <person name="Gomez Luciano L.B."/>
            <person name="Jason Tsai I."/>
            <person name="Chuma I."/>
            <person name="Tosa Y."/>
            <person name="Chen Y.H."/>
            <person name="Li J.Y."/>
            <person name="Li M.Y."/>
            <person name="Jade Lu M.Y."/>
            <person name="Nakayashiki H."/>
            <person name="Li W.H."/>
        </authorList>
    </citation>
    <scope>NUCLEOTIDE SEQUENCE [LARGE SCALE GENOMIC DNA]</scope>
    <source>
        <strain evidence="1">MZ5-1-6</strain>
    </source>
</reference>
<evidence type="ECO:0000313" key="1">
    <source>
        <dbReference type="EMBL" id="QBZ64458.1"/>
    </source>
</evidence>
<dbReference type="EMBL" id="CP034209">
    <property type="protein sequence ID" value="QBZ64458.1"/>
    <property type="molecule type" value="Genomic_DNA"/>
</dbReference>
<organism evidence="1 2">
    <name type="scientific">Pyricularia oryzae</name>
    <name type="common">Rice blast fungus</name>
    <name type="synonym">Magnaporthe oryzae</name>
    <dbReference type="NCBI Taxonomy" id="318829"/>
    <lineage>
        <taxon>Eukaryota</taxon>
        <taxon>Fungi</taxon>
        <taxon>Dikarya</taxon>
        <taxon>Ascomycota</taxon>
        <taxon>Pezizomycotina</taxon>
        <taxon>Sordariomycetes</taxon>
        <taxon>Sordariomycetidae</taxon>
        <taxon>Magnaporthales</taxon>
        <taxon>Pyriculariaceae</taxon>
        <taxon>Pyricularia</taxon>
    </lineage>
</organism>
<dbReference type="AlphaFoldDB" id="A0A4V1C7T0"/>
<sequence>MEQDKGAVGFKQRKLDLEPFIYFVHSFSAAWGSLALRMGKNDIFVSQTPALPPSSPWKEVSGQGVRDFVRS</sequence>
<evidence type="ECO:0000313" key="2">
    <source>
        <dbReference type="Proteomes" id="UP000294847"/>
    </source>
</evidence>